<dbReference type="EMBL" id="JAXOVW010000024">
    <property type="protein sequence ID" value="MDZ5607913.1"/>
    <property type="molecule type" value="Genomic_DNA"/>
</dbReference>
<gene>
    <name evidence="3" type="ORF">U2I54_12590</name>
</gene>
<organism evidence="3 4">
    <name type="scientific">Bacillus bingmayongensis</name>
    <dbReference type="NCBI Taxonomy" id="1150157"/>
    <lineage>
        <taxon>Bacteria</taxon>
        <taxon>Bacillati</taxon>
        <taxon>Bacillota</taxon>
        <taxon>Bacilli</taxon>
        <taxon>Bacillales</taxon>
        <taxon>Bacillaceae</taxon>
        <taxon>Bacillus</taxon>
    </lineage>
</organism>
<dbReference type="RefSeq" id="WP_374217896.1">
    <property type="nucleotide sequence ID" value="NZ_JAXOVW010000024.1"/>
</dbReference>
<keyword evidence="4" id="KW-1185">Reference proteome</keyword>
<feature type="transmembrane region" description="Helical" evidence="2">
    <location>
        <begin position="74"/>
        <end position="95"/>
    </location>
</feature>
<evidence type="ECO:0000313" key="4">
    <source>
        <dbReference type="Proteomes" id="UP001291930"/>
    </source>
</evidence>
<reference evidence="4" key="1">
    <citation type="submission" date="2023-11" db="EMBL/GenBank/DDBJ databases">
        <title>Genome Sequence of Bacillus pseudomycoides stain BUPM19.</title>
        <authorList>
            <person name="Farhat A."/>
        </authorList>
    </citation>
    <scope>NUCLEOTIDE SEQUENCE [LARGE SCALE GENOMIC DNA]</scope>
    <source>
        <strain evidence="4">BUPM19</strain>
    </source>
</reference>
<comment type="caution">
    <text evidence="3">The sequence shown here is derived from an EMBL/GenBank/DDBJ whole genome shotgun (WGS) entry which is preliminary data.</text>
</comment>
<feature type="coiled-coil region" evidence="1">
    <location>
        <begin position="11"/>
        <end position="38"/>
    </location>
</feature>
<sequence>MTVEQKEYERIAKLEVQLQSMNATVIRIEEKLDNNQKNYINRTEVEEMFKFRDREIRDLKQAQEKNDSNKKVNISLVISGLSLAVLLLFNILNLLK</sequence>
<name>A0ABU5JWV1_9BACI</name>
<keyword evidence="2" id="KW-0812">Transmembrane</keyword>
<proteinExistence type="predicted"/>
<evidence type="ECO:0000256" key="2">
    <source>
        <dbReference type="SAM" id="Phobius"/>
    </source>
</evidence>
<keyword evidence="2" id="KW-0472">Membrane</keyword>
<protein>
    <submittedName>
        <fullName evidence="3">Uncharacterized protein</fullName>
    </submittedName>
</protein>
<keyword evidence="2" id="KW-1133">Transmembrane helix</keyword>
<accession>A0ABU5JWV1</accession>
<keyword evidence="1" id="KW-0175">Coiled coil</keyword>
<evidence type="ECO:0000313" key="3">
    <source>
        <dbReference type="EMBL" id="MDZ5607913.1"/>
    </source>
</evidence>
<dbReference type="Proteomes" id="UP001291930">
    <property type="component" value="Unassembled WGS sequence"/>
</dbReference>
<evidence type="ECO:0000256" key="1">
    <source>
        <dbReference type="SAM" id="Coils"/>
    </source>
</evidence>